<accession>A0AB73I3W9</accession>
<evidence type="ECO:0000313" key="10">
    <source>
        <dbReference type="Proteomes" id="UP001158058"/>
    </source>
</evidence>
<dbReference type="GO" id="GO:0005886">
    <property type="term" value="C:plasma membrane"/>
    <property type="evidence" value="ECO:0007669"/>
    <property type="project" value="UniProtKB-SubCell"/>
</dbReference>
<evidence type="ECO:0000256" key="5">
    <source>
        <dbReference type="ARBA" id="ARBA00022989"/>
    </source>
</evidence>
<keyword evidence="2 7" id="KW-0812">Transmembrane</keyword>
<dbReference type="Gene3D" id="3.40.50.300">
    <property type="entry name" value="P-loop containing nucleotide triphosphate hydrolases"/>
    <property type="match status" value="1"/>
</dbReference>
<dbReference type="EMBL" id="JAODZF010000020">
    <property type="protein sequence ID" value="MDH0144626.1"/>
    <property type="molecule type" value="Genomic_DNA"/>
</dbReference>
<dbReference type="PROSITE" id="PS50893">
    <property type="entry name" value="ABC_TRANSPORTER_2"/>
    <property type="match status" value="1"/>
</dbReference>
<dbReference type="GO" id="GO:0016887">
    <property type="term" value="F:ATP hydrolysis activity"/>
    <property type="evidence" value="ECO:0007669"/>
    <property type="project" value="InterPro"/>
</dbReference>
<dbReference type="InterPro" id="IPR017871">
    <property type="entry name" value="ABC_transporter-like_CS"/>
</dbReference>
<dbReference type="InterPro" id="IPR003593">
    <property type="entry name" value="AAA+_ATPase"/>
</dbReference>
<evidence type="ECO:0000259" key="8">
    <source>
        <dbReference type="PROSITE" id="PS50893"/>
    </source>
</evidence>
<dbReference type="SMART" id="SM00382">
    <property type="entry name" value="AAA"/>
    <property type="match status" value="1"/>
</dbReference>
<evidence type="ECO:0000256" key="6">
    <source>
        <dbReference type="ARBA" id="ARBA00023136"/>
    </source>
</evidence>
<comment type="subcellular location">
    <subcellularLocation>
        <location evidence="1">Cell membrane</location>
        <topology evidence="1">Multi-pass membrane protein</topology>
    </subcellularLocation>
</comment>
<dbReference type="GO" id="GO:0034040">
    <property type="term" value="F:ATPase-coupled lipid transmembrane transporter activity"/>
    <property type="evidence" value="ECO:0007669"/>
    <property type="project" value="TreeGrafter"/>
</dbReference>
<dbReference type="InterPro" id="IPR027417">
    <property type="entry name" value="P-loop_NTPase"/>
</dbReference>
<feature type="transmembrane region" description="Helical" evidence="7">
    <location>
        <begin position="28"/>
        <end position="59"/>
    </location>
</feature>
<dbReference type="PROSITE" id="PS00211">
    <property type="entry name" value="ABC_TRANSPORTER_1"/>
    <property type="match status" value="1"/>
</dbReference>
<organism evidence="9 10">
    <name type="scientific">Aquipseudomonas alcaligenes</name>
    <name type="common">Pseudomonas alcaligenes</name>
    <dbReference type="NCBI Taxonomy" id="43263"/>
    <lineage>
        <taxon>Bacteria</taxon>
        <taxon>Pseudomonadati</taxon>
        <taxon>Pseudomonadota</taxon>
        <taxon>Gammaproteobacteria</taxon>
        <taxon>Pseudomonadales</taxon>
        <taxon>Pseudomonadaceae</taxon>
        <taxon>Aquipseudomonas</taxon>
    </lineage>
</organism>
<dbReference type="RefSeq" id="WP_280003476.1">
    <property type="nucleotide sequence ID" value="NZ_JAODZF010000020.1"/>
</dbReference>
<evidence type="ECO:0000313" key="9">
    <source>
        <dbReference type="EMBL" id="MDH0144626.1"/>
    </source>
</evidence>
<dbReference type="InterPro" id="IPR036640">
    <property type="entry name" value="ABC1_TM_sf"/>
</dbReference>
<sequence length="576" mass="61518">MSRLSLVAPLQALALIERCGVPRRSMMLMLLLALARAAVDAVSAVLFAVVLSMLLGIGMGAPAWLGGLQTHVVALPVEALLAWLILVLALCKAVLAPFLGRLRGRLIDRWSVALAMRALAAELTPAAGGGRQTHAQGRNITVNFTVSRVIMGGVFPSLDLLTELLVAAVLLAYLSWHLPLMGAGLLLGLVLAGGVVVLLRRLLGRRDPGLRLQLQEQMHRWVTDSSHCLRELQLYGRVSAVLERYKPLAHTFAEATSRERLQQDAQAPVVELGLLLLLGGAVFVLQRLAPQTDLTTVALCSAIGLRLLPALRRVFGAAQLLVQVQGSIVELHALLDRADRLAAQRSAPRVMAMPTARLMACDALGYRYPGASATVLRDVSAHLDRGEWLGLVGMSGAGKSTLVDLLLGQLQPTSGALVWASSPVIGYSGAYSTLLPGTLRDNIGLFGQHHADAELTRALAIAGLAGWLAQWPEGLDTPVGEFEQHLSGGERQRLGLARALLHAQDLLILDEATAALDELTEGAFLSSLKAAKPHLGVLLITHRLSALRHTHRAVLLVDGRLESYCGQSLSSPETVQ</sequence>
<dbReference type="Gene3D" id="1.20.1560.10">
    <property type="entry name" value="ABC transporter type 1, transmembrane domain"/>
    <property type="match status" value="1"/>
</dbReference>
<evidence type="ECO:0000256" key="1">
    <source>
        <dbReference type="ARBA" id="ARBA00004651"/>
    </source>
</evidence>
<name>A0AB73I3W9_AQUAC</name>
<feature type="transmembrane region" description="Helical" evidence="7">
    <location>
        <begin position="182"/>
        <end position="203"/>
    </location>
</feature>
<comment type="caution">
    <text evidence="9">The sequence shown here is derived from an EMBL/GenBank/DDBJ whole genome shotgun (WGS) entry which is preliminary data.</text>
</comment>
<evidence type="ECO:0000256" key="4">
    <source>
        <dbReference type="ARBA" id="ARBA00022840"/>
    </source>
</evidence>
<feature type="transmembrane region" description="Helical" evidence="7">
    <location>
        <begin position="79"/>
        <end position="99"/>
    </location>
</feature>
<dbReference type="SUPFAM" id="SSF52540">
    <property type="entry name" value="P-loop containing nucleoside triphosphate hydrolases"/>
    <property type="match status" value="1"/>
</dbReference>
<reference evidence="9" key="1">
    <citation type="submission" date="2022-09" db="EMBL/GenBank/DDBJ databases">
        <title>Intensive care unit water sources are persistently colonized with multi-drug resistant bacteria and are the site of extensive horizontal gene transfer of antibiotic resistance genes.</title>
        <authorList>
            <person name="Diorio-Toth L."/>
        </authorList>
    </citation>
    <scope>NUCLEOTIDE SEQUENCE</scope>
    <source>
        <strain evidence="9">GD04146</strain>
    </source>
</reference>
<keyword evidence="6 7" id="KW-0472">Membrane</keyword>
<dbReference type="AlphaFoldDB" id="A0AB73I3W9"/>
<dbReference type="InterPro" id="IPR039421">
    <property type="entry name" value="Type_1_exporter"/>
</dbReference>
<proteinExistence type="predicted"/>
<dbReference type="Proteomes" id="UP001158058">
    <property type="component" value="Unassembled WGS sequence"/>
</dbReference>
<dbReference type="Pfam" id="PF00005">
    <property type="entry name" value="ABC_tran"/>
    <property type="match status" value="1"/>
</dbReference>
<gene>
    <name evidence="9" type="ORF">N7380_20115</name>
</gene>
<feature type="transmembrane region" description="Helical" evidence="7">
    <location>
        <begin position="158"/>
        <end position="176"/>
    </location>
</feature>
<evidence type="ECO:0000256" key="7">
    <source>
        <dbReference type="SAM" id="Phobius"/>
    </source>
</evidence>
<evidence type="ECO:0000256" key="2">
    <source>
        <dbReference type="ARBA" id="ARBA00022692"/>
    </source>
</evidence>
<keyword evidence="5 7" id="KW-1133">Transmembrane helix</keyword>
<dbReference type="PANTHER" id="PTHR24221:SF654">
    <property type="entry name" value="ATP-BINDING CASSETTE SUB-FAMILY B MEMBER 6"/>
    <property type="match status" value="1"/>
</dbReference>
<evidence type="ECO:0000256" key="3">
    <source>
        <dbReference type="ARBA" id="ARBA00022741"/>
    </source>
</evidence>
<feature type="transmembrane region" description="Helical" evidence="7">
    <location>
        <begin position="267"/>
        <end position="285"/>
    </location>
</feature>
<dbReference type="SUPFAM" id="SSF90123">
    <property type="entry name" value="ABC transporter transmembrane region"/>
    <property type="match status" value="1"/>
</dbReference>
<dbReference type="InterPro" id="IPR003439">
    <property type="entry name" value="ABC_transporter-like_ATP-bd"/>
</dbReference>
<protein>
    <submittedName>
        <fullName evidence="9">ABC transporter ATP-binding protein/permease</fullName>
    </submittedName>
</protein>
<dbReference type="GO" id="GO:0005524">
    <property type="term" value="F:ATP binding"/>
    <property type="evidence" value="ECO:0007669"/>
    <property type="project" value="UniProtKB-KW"/>
</dbReference>
<dbReference type="PANTHER" id="PTHR24221">
    <property type="entry name" value="ATP-BINDING CASSETTE SUB-FAMILY B"/>
    <property type="match status" value="1"/>
</dbReference>
<keyword evidence="3" id="KW-0547">Nucleotide-binding</keyword>
<keyword evidence="4 9" id="KW-0067">ATP-binding</keyword>
<feature type="domain" description="ABC transporter" evidence="8">
    <location>
        <begin position="358"/>
        <end position="575"/>
    </location>
</feature>